<feature type="compositionally biased region" description="Low complexity" evidence="6">
    <location>
        <begin position="469"/>
        <end position="482"/>
    </location>
</feature>
<name>A0A8B7PCP4_HYAAZ</name>
<evidence type="ECO:0000259" key="8">
    <source>
        <dbReference type="PROSITE" id="PS50240"/>
    </source>
</evidence>
<evidence type="ECO:0000256" key="1">
    <source>
        <dbReference type="ARBA" id="ARBA00022670"/>
    </source>
</evidence>
<feature type="region of interest" description="Disordered" evidence="6">
    <location>
        <begin position="232"/>
        <end position="257"/>
    </location>
</feature>
<feature type="compositionally biased region" description="Polar residues" evidence="6">
    <location>
        <begin position="565"/>
        <end position="575"/>
    </location>
</feature>
<sequence>MSSWKMSNGPRPDTDHSCRNIVWLLVAALMCLPLLEAVHPFSYYVNHARKGYGRNIQPLPCATKKGDTGVCMFAWDCMKANGTHLGTCIERFYFGSCCKLKPGAQRPVHTPMKTDIIVLATTSEPETTDTDVTVPPQSVTGSNLLGMVSGQIDIGSNIPETSSLSPVISDTSDVEEALGVGQAALPVFPSEAQETGTHPQSPSKLDMEAIEQQMVKEDEINHVTTAEENYLNGTNVSTNDQTSATVADTQSFTEKDPTYLTSGEAQSTVTEAFGAAQTPAVTEQTEASSDNDQENANVIVGNLEQDSLVNQEKDGAADDKEKVSTAGEQIITSHEVSHGADDQNKVTEVTSRPSQDSDGQLTSVGVTNVTSVEFEDETLATEAPVEASQSTHELTIPENEESSFTPAEESSDGNSLTSVVPGTQVTEAPSDSGFPSSSDKEEVSSPEVTESSITGTDSTLYLEISTETSVSIDGSSPVSSSKPVDENGSKLQTSETELSKPQTSEVDEIAQSTDETDVQDTTTESQQTESTFVTETGFTQSGSDSGSQSDSDDSSSKNHTVGAGSATSVPESAGSQIVAENEINVGENSISSAVAPADAIEGGTTGDDKESASISDGVPSVGDKEAGASEVIAGVDDEADSVAGGSAGIDTNVPSSSVPEDTASETDQMVISVTSEPESGTETPDDIALINASEASPSESLTGDTSTDSSSSIDNTIVPGIQIVPASIGLTNETISIDSPIESNDEASESSVTQDETSGNDSTTTIPEVATVVDFVPAVPSSGETPTTESSPVEGEPSDVQSTGSEVSDPDETGTVVVGIDAQLPNRTQQKPSFETQEDQLLHRLNTSSFREICGQPVYPSRRIVGGSQASFGEWPWQVSLRQWRSVTYLHKCGAALVNENWAITAAHCVENVQPDQLLLRLGEFDLERADEPYGHVERKVQIIATHPQFDPRTFEYDLALLRFNEPVSFQPNIIPICIPDDDYDFIGDTGFVSGWGRLYEAGPLHAKLQAVAVPVLENQECSRMFLRSFAMVSVPDIMMCAGYDTGKMDACEGDSGGPLVIQHKDSWKLAGVISWGIGCALPNQPGVYTRISAFREWINKIIVF</sequence>
<dbReference type="InterPro" id="IPR009003">
    <property type="entry name" value="Peptidase_S1_PA"/>
</dbReference>
<feature type="domain" description="Peptidase S1" evidence="8">
    <location>
        <begin position="864"/>
        <end position="1104"/>
    </location>
</feature>
<feature type="signal peptide" evidence="7">
    <location>
        <begin position="1"/>
        <end position="37"/>
    </location>
</feature>
<dbReference type="GO" id="GO:0006508">
    <property type="term" value="P:proteolysis"/>
    <property type="evidence" value="ECO:0007669"/>
    <property type="project" value="UniProtKB-KW"/>
</dbReference>
<dbReference type="Proteomes" id="UP000694843">
    <property type="component" value="Unplaced"/>
</dbReference>
<dbReference type="SMART" id="SM00020">
    <property type="entry name" value="Tryp_SPc"/>
    <property type="match status" value="1"/>
</dbReference>
<proteinExistence type="predicted"/>
<evidence type="ECO:0000256" key="2">
    <source>
        <dbReference type="ARBA" id="ARBA00022801"/>
    </source>
</evidence>
<feature type="compositionally biased region" description="Basic and acidic residues" evidence="6">
    <location>
        <begin position="335"/>
        <end position="345"/>
    </location>
</feature>
<accession>A0A8B7PCP4</accession>
<feature type="compositionally biased region" description="Polar residues" evidence="6">
    <location>
        <begin position="412"/>
        <end position="437"/>
    </location>
</feature>
<dbReference type="PRINTS" id="PR00722">
    <property type="entry name" value="CHYMOTRYPSIN"/>
</dbReference>
<evidence type="ECO:0000256" key="7">
    <source>
        <dbReference type="SAM" id="SignalP"/>
    </source>
</evidence>
<evidence type="ECO:0000256" key="3">
    <source>
        <dbReference type="ARBA" id="ARBA00022825"/>
    </source>
</evidence>
<keyword evidence="3 5" id="KW-0720">Serine protease</keyword>
<dbReference type="OrthoDB" id="93664at2759"/>
<feature type="chain" id="PRO_5037713036" evidence="7">
    <location>
        <begin position="38"/>
        <end position="1105"/>
    </location>
</feature>
<dbReference type="Pfam" id="PF00089">
    <property type="entry name" value="Trypsin"/>
    <property type="match status" value="1"/>
</dbReference>
<gene>
    <name evidence="10" type="primary">LOC108679010</name>
</gene>
<feature type="region of interest" description="Disordered" evidence="6">
    <location>
        <begin position="735"/>
        <end position="813"/>
    </location>
</feature>
<dbReference type="InterPro" id="IPR018114">
    <property type="entry name" value="TRYPSIN_HIS"/>
</dbReference>
<dbReference type="FunFam" id="2.40.10.10:FF:000006">
    <property type="entry name" value="Serine proteinase stubble"/>
    <property type="match status" value="1"/>
</dbReference>
<dbReference type="GeneID" id="108679010"/>
<dbReference type="PROSITE" id="PS00134">
    <property type="entry name" value="TRYPSIN_HIS"/>
    <property type="match status" value="1"/>
</dbReference>
<keyword evidence="9" id="KW-1185">Reference proteome</keyword>
<evidence type="ECO:0000313" key="10">
    <source>
        <dbReference type="RefSeq" id="XP_018023006.2"/>
    </source>
</evidence>
<evidence type="ECO:0000313" key="9">
    <source>
        <dbReference type="Proteomes" id="UP000694843"/>
    </source>
</evidence>
<reference evidence="10" key="1">
    <citation type="submission" date="2025-08" db="UniProtKB">
        <authorList>
            <consortium name="RefSeq"/>
        </authorList>
    </citation>
    <scope>IDENTIFICATION</scope>
    <source>
        <tissue evidence="10">Whole organism</tissue>
    </source>
</reference>
<feature type="compositionally biased region" description="Polar residues" evidence="6">
    <location>
        <begin position="232"/>
        <end position="252"/>
    </location>
</feature>
<dbReference type="GO" id="GO:0004252">
    <property type="term" value="F:serine-type endopeptidase activity"/>
    <property type="evidence" value="ECO:0007669"/>
    <property type="project" value="InterPro"/>
</dbReference>
<evidence type="ECO:0000256" key="4">
    <source>
        <dbReference type="ARBA" id="ARBA00023157"/>
    </source>
</evidence>
<feature type="compositionally biased region" description="Low complexity" evidence="6">
    <location>
        <begin position="698"/>
        <end position="714"/>
    </location>
</feature>
<evidence type="ECO:0000256" key="5">
    <source>
        <dbReference type="RuleBase" id="RU363034"/>
    </source>
</evidence>
<feature type="compositionally biased region" description="Polar residues" evidence="6">
    <location>
        <begin position="346"/>
        <end position="371"/>
    </location>
</feature>
<feature type="compositionally biased region" description="Polar residues" evidence="6">
    <location>
        <begin position="489"/>
        <end position="504"/>
    </location>
</feature>
<keyword evidence="1 5" id="KW-0645">Protease</keyword>
<dbReference type="AlphaFoldDB" id="A0A8B7PCP4"/>
<dbReference type="SUPFAM" id="SSF50494">
    <property type="entry name" value="Trypsin-like serine proteases"/>
    <property type="match status" value="1"/>
</dbReference>
<organism evidence="9 10">
    <name type="scientific">Hyalella azteca</name>
    <name type="common">Amphipod</name>
    <dbReference type="NCBI Taxonomy" id="294128"/>
    <lineage>
        <taxon>Eukaryota</taxon>
        <taxon>Metazoa</taxon>
        <taxon>Ecdysozoa</taxon>
        <taxon>Arthropoda</taxon>
        <taxon>Crustacea</taxon>
        <taxon>Multicrustacea</taxon>
        <taxon>Malacostraca</taxon>
        <taxon>Eumalacostraca</taxon>
        <taxon>Peracarida</taxon>
        <taxon>Amphipoda</taxon>
        <taxon>Senticaudata</taxon>
        <taxon>Talitrida</taxon>
        <taxon>Talitroidea</taxon>
        <taxon>Hyalellidae</taxon>
        <taxon>Hyalella</taxon>
    </lineage>
</organism>
<feature type="compositionally biased region" description="Polar residues" evidence="6">
    <location>
        <begin position="749"/>
        <end position="766"/>
    </location>
</feature>
<dbReference type="PROSITE" id="PS50240">
    <property type="entry name" value="TRYPSIN_DOM"/>
    <property type="match status" value="1"/>
</dbReference>
<dbReference type="RefSeq" id="XP_018023006.2">
    <property type="nucleotide sequence ID" value="XM_018167517.2"/>
</dbReference>
<dbReference type="Gene3D" id="2.40.10.10">
    <property type="entry name" value="Trypsin-like serine proteases"/>
    <property type="match status" value="1"/>
</dbReference>
<dbReference type="InterPro" id="IPR043504">
    <property type="entry name" value="Peptidase_S1_PA_chymotrypsin"/>
</dbReference>
<keyword evidence="2 5" id="KW-0378">Hydrolase</keyword>
<dbReference type="PANTHER" id="PTHR24252:SF7">
    <property type="entry name" value="HYALIN"/>
    <property type="match status" value="1"/>
</dbReference>
<feature type="compositionally biased region" description="Low complexity" evidence="6">
    <location>
        <begin position="519"/>
        <end position="549"/>
    </location>
</feature>
<keyword evidence="4" id="KW-1015">Disulfide bond</keyword>
<feature type="compositionally biased region" description="Low complexity" evidence="6">
    <location>
        <begin position="779"/>
        <end position="795"/>
    </location>
</feature>
<dbReference type="InterPro" id="IPR033116">
    <property type="entry name" value="TRYPSIN_SER"/>
</dbReference>
<evidence type="ECO:0000256" key="6">
    <source>
        <dbReference type="SAM" id="MobiDB-lite"/>
    </source>
</evidence>
<protein>
    <submittedName>
        <fullName evidence="10">Dentin sialophosphoprotein isoform X2</fullName>
    </submittedName>
</protein>
<dbReference type="InterPro" id="IPR001254">
    <property type="entry name" value="Trypsin_dom"/>
</dbReference>
<dbReference type="InterPro" id="IPR001314">
    <property type="entry name" value="Peptidase_S1A"/>
</dbReference>
<dbReference type="PROSITE" id="PS00135">
    <property type="entry name" value="TRYPSIN_SER"/>
    <property type="match status" value="1"/>
</dbReference>
<feature type="region of interest" description="Disordered" evidence="6">
    <location>
        <begin position="304"/>
        <end position="714"/>
    </location>
</feature>
<dbReference type="CDD" id="cd00190">
    <property type="entry name" value="Tryp_SPc"/>
    <property type="match status" value="1"/>
</dbReference>
<feature type="compositionally biased region" description="Basic and acidic residues" evidence="6">
    <location>
        <begin position="311"/>
        <end position="323"/>
    </location>
</feature>
<keyword evidence="7" id="KW-0732">Signal</keyword>
<dbReference type="PANTHER" id="PTHR24252">
    <property type="entry name" value="ACROSIN-RELATED"/>
    <property type="match status" value="1"/>
</dbReference>
<feature type="compositionally biased region" description="Polar residues" evidence="6">
    <location>
        <begin position="652"/>
        <end position="682"/>
    </location>
</feature>